<dbReference type="Proteomes" id="UP001432075">
    <property type="component" value="Chromosome"/>
</dbReference>
<accession>A0ABZ1RK40</accession>
<evidence type="ECO:0000313" key="2">
    <source>
        <dbReference type="EMBL" id="WUO47182.1"/>
    </source>
</evidence>
<gene>
    <name evidence="2" type="ORF">OHU17_15720</name>
</gene>
<name>A0ABZ1RK40_9ACTN</name>
<keyword evidence="3" id="KW-1185">Reference proteome</keyword>
<protein>
    <submittedName>
        <fullName evidence="2">Uncharacterized protein</fullName>
    </submittedName>
</protein>
<feature type="region of interest" description="Disordered" evidence="1">
    <location>
        <begin position="77"/>
        <end position="108"/>
    </location>
</feature>
<evidence type="ECO:0000256" key="1">
    <source>
        <dbReference type="SAM" id="MobiDB-lite"/>
    </source>
</evidence>
<proteinExistence type="predicted"/>
<feature type="compositionally biased region" description="Basic residues" evidence="1">
    <location>
        <begin position="85"/>
        <end position="95"/>
    </location>
</feature>
<reference evidence="2" key="1">
    <citation type="submission" date="2022-10" db="EMBL/GenBank/DDBJ databases">
        <title>The complete genomes of actinobacterial strains from the NBC collection.</title>
        <authorList>
            <person name="Joergensen T.S."/>
            <person name="Alvarez Arevalo M."/>
            <person name="Sterndorff E.B."/>
            <person name="Faurdal D."/>
            <person name="Vuksanovic O."/>
            <person name="Mourched A.-S."/>
            <person name="Charusanti P."/>
            <person name="Shaw S."/>
            <person name="Blin K."/>
            <person name="Weber T."/>
        </authorList>
    </citation>
    <scope>NUCLEOTIDE SEQUENCE</scope>
    <source>
        <strain evidence="2">NBC_00283</strain>
    </source>
</reference>
<sequence length="108" mass="11493">MTAEPPLSPRLRELLRAGAAELEERLAETTDLDWRVSAALAGGSAEGDSTSRLDSLLLVGGADLRRVLAESTDVEQKLSESVARAKAKGKTKRPGRPGSTSFIEHHTA</sequence>
<organism evidence="2 3">
    <name type="scientific">Streptomyces goshikiensis</name>
    <dbReference type="NCBI Taxonomy" id="1942"/>
    <lineage>
        <taxon>Bacteria</taxon>
        <taxon>Bacillati</taxon>
        <taxon>Actinomycetota</taxon>
        <taxon>Actinomycetes</taxon>
        <taxon>Kitasatosporales</taxon>
        <taxon>Streptomycetaceae</taxon>
        <taxon>Streptomyces</taxon>
    </lineage>
</organism>
<dbReference type="RefSeq" id="WP_328776032.1">
    <property type="nucleotide sequence ID" value="NZ_CP108057.1"/>
</dbReference>
<dbReference type="EMBL" id="CP108057">
    <property type="protein sequence ID" value="WUO47182.1"/>
    <property type="molecule type" value="Genomic_DNA"/>
</dbReference>
<evidence type="ECO:0000313" key="3">
    <source>
        <dbReference type="Proteomes" id="UP001432075"/>
    </source>
</evidence>